<comment type="caution">
    <text evidence="1">The sequence shown here is derived from an EMBL/GenBank/DDBJ whole genome shotgun (WGS) entry which is preliminary data.</text>
</comment>
<evidence type="ECO:0000313" key="1">
    <source>
        <dbReference type="EMBL" id="ROP34972.1"/>
    </source>
</evidence>
<organism evidence="1 2">
    <name type="scientific">Saccharothrix texasensis</name>
    <dbReference type="NCBI Taxonomy" id="103734"/>
    <lineage>
        <taxon>Bacteria</taxon>
        <taxon>Bacillati</taxon>
        <taxon>Actinomycetota</taxon>
        <taxon>Actinomycetes</taxon>
        <taxon>Pseudonocardiales</taxon>
        <taxon>Pseudonocardiaceae</taxon>
        <taxon>Saccharothrix</taxon>
    </lineage>
</organism>
<dbReference type="EMBL" id="RJKM01000001">
    <property type="protein sequence ID" value="ROP34972.1"/>
    <property type="molecule type" value="Genomic_DNA"/>
</dbReference>
<dbReference type="OrthoDB" id="3391354at2"/>
<protein>
    <submittedName>
        <fullName evidence="1">Uncharacterized protein</fullName>
    </submittedName>
</protein>
<accession>A0A3N1GY78</accession>
<keyword evidence="2" id="KW-1185">Reference proteome</keyword>
<proteinExistence type="predicted"/>
<gene>
    <name evidence="1" type="ORF">EDD40_0185</name>
</gene>
<sequence length="109" mass="11984">MVAHYRDEKAARALPALVPMHSQHVDEGYRIVAPDATLTAVVAHVQWLDNHPGGPDTHVMISFEDGANVEFPFDVPLTAVWHDERRAIPSADLAAAAPATWRTPAGRWK</sequence>
<dbReference type="Proteomes" id="UP000268727">
    <property type="component" value="Unassembled WGS sequence"/>
</dbReference>
<dbReference type="AlphaFoldDB" id="A0A3N1GY78"/>
<reference evidence="1 2" key="1">
    <citation type="submission" date="2018-11" db="EMBL/GenBank/DDBJ databases">
        <title>Sequencing the genomes of 1000 actinobacteria strains.</title>
        <authorList>
            <person name="Klenk H.-P."/>
        </authorList>
    </citation>
    <scope>NUCLEOTIDE SEQUENCE [LARGE SCALE GENOMIC DNA]</scope>
    <source>
        <strain evidence="1 2">DSM 44231</strain>
    </source>
</reference>
<evidence type="ECO:0000313" key="2">
    <source>
        <dbReference type="Proteomes" id="UP000268727"/>
    </source>
</evidence>
<name>A0A3N1GY78_9PSEU</name>
<dbReference type="RefSeq" id="WP_123741194.1">
    <property type="nucleotide sequence ID" value="NZ_RJKM01000001.1"/>
</dbReference>